<proteinExistence type="predicted"/>
<dbReference type="SUPFAM" id="SSF52540">
    <property type="entry name" value="P-loop containing nucleoside triphosphate hydrolases"/>
    <property type="match status" value="1"/>
</dbReference>
<evidence type="ECO:0008006" key="4">
    <source>
        <dbReference type="Google" id="ProtNLM"/>
    </source>
</evidence>
<accession>A0ABP6W571</accession>
<evidence type="ECO:0000256" key="1">
    <source>
        <dbReference type="SAM" id="Phobius"/>
    </source>
</evidence>
<feature type="transmembrane region" description="Helical" evidence="1">
    <location>
        <begin position="327"/>
        <end position="345"/>
    </location>
</feature>
<keyword evidence="1" id="KW-0812">Transmembrane</keyword>
<dbReference type="InterPro" id="IPR027417">
    <property type="entry name" value="P-loop_NTPase"/>
</dbReference>
<feature type="transmembrane region" description="Helical" evidence="1">
    <location>
        <begin position="130"/>
        <end position="151"/>
    </location>
</feature>
<name>A0ABP6W571_9PSEU</name>
<feature type="transmembrane region" description="Helical" evidence="1">
    <location>
        <begin position="102"/>
        <end position="124"/>
    </location>
</feature>
<dbReference type="Proteomes" id="UP001500689">
    <property type="component" value="Unassembled WGS sequence"/>
</dbReference>
<gene>
    <name evidence="2" type="ORF">GCM10022222_30100</name>
</gene>
<sequence>MLWDHPPVAGKWSDPRAFDEEALDDFDLWTTRAALESLVDEALGETSIRHTLRREDLAGSDAREALLENETLLAKLRMLQDQVAAEGDAGFRPRTRPIRIGGLGWLAVPALFAVGYLTLLVAAWDAMPVFLRIFTVLALPCGLAAVTARVLRQVATLRAQFTPGPAEFGEEQLGLGHRREFALREIVLPEIRDYLVAHRRLYYGTKLVFEKQRDLYEENSDRIVPTPAAKRLRRILDRAGSGAVALGGQRGSGKSTAILSLQRGLIHGTENPAPLVVLAAAPADYDARDFVLHLHSLLCQTVLERLRADLPPIEDWRTWLRRGARRLAGLTGSAAVAWLLGGWLWDGPFLHFPAELWQLLAQVRFPDLIGPLWTDQPAGNRIAVLVLALLALVEAVQLLSLPVAVLVAAVRHRHNAELHALRADAHQQLDRIRYLLTHTSGWSGKLLLPAGADLGRTRSTQRARQQLTHPEVVTEFRTFAEQTAARLRDGGITERLVVAIDELDKIGEPDKAQQLVNDIKGIFGVPGCLYLVSVSDDALLSLEQRGLAVRDAMDSAFSELVRLEPFTLDESRLWITERLPRVPEQFCHLGHCLSGGLPRDLRRTTIDMVDVTAELYEPSLSAVTAILVRAELTAKATTFTGQARTLEQTGELTELWTKLLRIPETHESVELAALAAGLHEGATNDIGDPVNLLRHHSSAFVLFCATVLELFTDALTEDRLTPALHQLAVARRYLALDPHLAWATLTDFRKAHDLELPE</sequence>
<keyword evidence="1" id="KW-0472">Membrane</keyword>
<reference evidence="3" key="1">
    <citation type="journal article" date="2019" name="Int. J. Syst. Evol. Microbiol.">
        <title>The Global Catalogue of Microorganisms (GCM) 10K type strain sequencing project: providing services to taxonomists for standard genome sequencing and annotation.</title>
        <authorList>
            <consortium name="The Broad Institute Genomics Platform"/>
            <consortium name="The Broad Institute Genome Sequencing Center for Infectious Disease"/>
            <person name="Wu L."/>
            <person name="Ma J."/>
        </authorList>
    </citation>
    <scope>NUCLEOTIDE SEQUENCE [LARGE SCALE GENOMIC DNA]</scope>
    <source>
        <strain evidence="3">JCM 16898</strain>
    </source>
</reference>
<keyword evidence="1" id="KW-1133">Transmembrane helix</keyword>
<evidence type="ECO:0000313" key="2">
    <source>
        <dbReference type="EMBL" id="GAA3544407.1"/>
    </source>
</evidence>
<keyword evidence="3" id="KW-1185">Reference proteome</keyword>
<comment type="caution">
    <text evidence="2">The sequence shown here is derived from an EMBL/GenBank/DDBJ whole genome shotgun (WGS) entry which is preliminary data.</text>
</comment>
<dbReference type="EMBL" id="BAAAZN010000005">
    <property type="protein sequence ID" value="GAA3544407.1"/>
    <property type="molecule type" value="Genomic_DNA"/>
</dbReference>
<organism evidence="2 3">
    <name type="scientific">Amycolatopsis ultiminotia</name>
    <dbReference type="NCBI Taxonomy" id="543629"/>
    <lineage>
        <taxon>Bacteria</taxon>
        <taxon>Bacillati</taxon>
        <taxon>Actinomycetota</taxon>
        <taxon>Actinomycetes</taxon>
        <taxon>Pseudonocardiales</taxon>
        <taxon>Pseudonocardiaceae</taxon>
        <taxon>Amycolatopsis</taxon>
    </lineage>
</organism>
<evidence type="ECO:0000313" key="3">
    <source>
        <dbReference type="Proteomes" id="UP001500689"/>
    </source>
</evidence>
<protein>
    <recommendedName>
        <fullName evidence="4">KAP NTPase domain-containing protein</fullName>
    </recommendedName>
</protein>